<keyword evidence="2" id="KW-1185">Reference proteome</keyword>
<name>A0A0G3BCK1_9BURK</name>
<proteinExistence type="predicted"/>
<reference evidence="1 2" key="1">
    <citation type="submission" date="2015-05" db="EMBL/GenBank/DDBJ databases">
        <authorList>
            <person name="Tang B."/>
            <person name="Yu Y."/>
        </authorList>
    </citation>
    <scope>NUCLEOTIDE SEQUENCE [LARGE SCALE GENOMIC DNA]</scope>
    <source>
        <strain evidence="1 2">DSM 7029</strain>
    </source>
</reference>
<dbReference type="RefSeq" id="WP_047193250.1">
    <property type="nucleotide sequence ID" value="NZ_CP011371.1"/>
</dbReference>
<gene>
    <name evidence="1" type="ORF">AAW51_0356</name>
</gene>
<dbReference type="Proteomes" id="UP000035352">
    <property type="component" value="Chromosome"/>
</dbReference>
<dbReference type="KEGG" id="pbh:AAW51_0356"/>
<accession>A0A0G3BCK1</accession>
<evidence type="ECO:0000313" key="2">
    <source>
        <dbReference type="Proteomes" id="UP000035352"/>
    </source>
</evidence>
<organism evidence="1 2">
    <name type="scientific">Caldimonas brevitalea</name>
    <dbReference type="NCBI Taxonomy" id="413882"/>
    <lineage>
        <taxon>Bacteria</taxon>
        <taxon>Pseudomonadati</taxon>
        <taxon>Pseudomonadota</taxon>
        <taxon>Betaproteobacteria</taxon>
        <taxon>Burkholderiales</taxon>
        <taxon>Sphaerotilaceae</taxon>
        <taxon>Caldimonas</taxon>
    </lineage>
</organism>
<dbReference type="PATRIC" id="fig|413882.6.peg.369"/>
<sequence length="94" mass="10648">MTDEPIRKTLTEFVGAFEVVFRYDWDYTKLMLGDEADGATFVEPGLEDETEDWGARGALLEKYRALVTAMKAAGLEPAFPFPLENLPGFKVRVW</sequence>
<dbReference type="AlphaFoldDB" id="A0A0G3BCK1"/>
<dbReference type="EMBL" id="CP011371">
    <property type="protein sequence ID" value="AKJ27047.1"/>
    <property type="molecule type" value="Genomic_DNA"/>
</dbReference>
<dbReference type="OrthoDB" id="9153863at2"/>
<evidence type="ECO:0000313" key="1">
    <source>
        <dbReference type="EMBL" id="AKJ27047.1"/>
    </source>
</evidence>
<protein>
    <submittedName>
        <fullName evidence="1">Uncharacterized protein</fullName>
    </submittedName>
</protein>